<keyword evidence="2" id="KW-1185">Reference proteome</keyword>
<dbReference type="AlphaFoldDB" id="A0AAW2FPR1"/>
<evidence type="ECO:0000313" key="1">
    <source>
        <dbReference type="EMBL" id="KAL0115872.1"/>
    </source>
</evidence>
<accession>A0AAW2FPR1</accession>
<dbReference type="Proteomes" id="UP001430953">
    <property type="component" value="Unassembled WGS sequence"/>
</dbReference>
<evidence type="ECO:0000313" key="2">
    <source>
        <dbReference type="Proteomes" id="UP001430953"/>
    </source>
</evidence>
<sequence length="54" mass="6008">MSVNSGISGAAFCMLGQIAKFDSHSRGAAGPKTWRVFNFNIRSVHHLFDRNRIT</sequence>
<dbReference type="EMBL" id="JADYXP020000010">
    <property type="protein sequence ID" value="KAL0115872.1"/>
    <property type="molecule type" value="Genomic_DNA"/>
</dbReference>
<gene>
    <name evidence="1" type="ORF">PUN28_011033</name>
</gene>
<name>A0AAW2FPR1_9HYME</name>
<organism evidence="1 2">
    <name type="scientific">Cardiocondyla obscurior</name>
    <dbReference type="NCBI Taxonomy" id="286306"/>
    <lineage>
        <taxon>Eukaryota</taxon>
        <taxon>Metazoa</taxon>
        <taxon>Ecdysozoa</taxon>
        <taxon>Arthropoda</taxon>
        <taxon>Hexapoda</taxon>
        <taxon>Insecta</taxon>
        <taxon>Pterygota</taxon>
        <taxon>Neoptera</taxon>
        <taxon>Endopterygota</taxon>
        <taxon>Hymenoptera</taxon>
        <taxon>Apocrita</taxon>
        <taxon>Aculeata</taxon>
        <taxon>Formicoidea</taxon>
        <taxon>Formicidae</taxon>
        <taxon>Myrmicinae</taxon>
        <taxon>Cardiocondyla</taxon>
    </lineage>
</organism>
<reference evidence="1 2" key="1">
    <citation type="submission" date="2023-03" db="EMBL/GenBank/DDBJ databases">
        <title>High recombination rates correlate with genetic variation in Cardiocondyla obscurior ants.</title>
        <authorList>
            <person name="Errbii M."/>
        </authorList>
    </citation>
    <scope>NUCLEOTIDE SEQUENCE [LARGE SCALE GENOMIC DNA]</scope>
    <source>
        <strain evidence="1">Alpha-2009</strain>
        <tissue evidence="1">Whole body</tissue>
    </source>
</reference>
<proteinExistence type="predicted"/>
<comment type="caution">
    <text evidence="1">The sequence shown here is derived from an EMBL/GenBank/DDBJ whole genome shotgun (WGS) entry which is preliminary data.</text>
</comment>
<protein>
    <submittedName>
        <fullName evidence="1">Uncharacterized protein</fullName>
    </submittedName>
</protein>